<protein>
    <submittedName>
        <fullName evidence="1">Uncharacterized protein</fullName>
    </submittedName>
</protein>
<dbReference type="Proteomes" id="UP000006073">
    <property type="component" value="Unassembled WGS sequence"/>
</dbReference>
<dbReference type="EMBL" id="ALWO02000040">
    <property type="protein sequence ID" value="EOZ95238.1"/>
    <property type="molecule type" value="Genomic_DNA"/>
</dbReference>
<sequence>MGHPYGIFGGWAWTGPEVETSGYKIVRPNGTGLSFMQTLFLGSGFISQCPWA</sequence>
<dbReference type="STRING" id="1189612.A33Q_3443"/>
<gene>
    <name evidence="1" type="ORF">A33Q_3443</name>
</gene>
<evidence type="ECO:0000313" key="2">
    <source>
        <dbReference type="Proteomes" id="UP000006073"/>
    </source>
</evidence>
<name>S2DZJ1_INDAL</name>
<dbReference type="AlphaFoldDB" id="S2DZJ1"/>
<organism evidence="1 2">
    <name type="scientific">Indibacter alkaliphilus (strain CCUG 57479 / KCTC 22604 / LW1)</name>
    <dbReference type="NCBI Taxonomy" id="1189612"/>
    <lineage>
        <taxon>Bacteria</taxon>
        <taxon>Pseudomonadati</taxon>
        <taxon>Bacteroidota</taxon>
        <taxon>Cytophagia</taxon>
        <taxon>Cytophagales</taxon>
        <taxon>Cyclobacteriaceae</taxon>
    </lineage>
</organism>
<comment type="caution">
    <text evidence="1">The sequence shown here is derived from an EMBL/GenBank/DDBJ whole genome shotgun (WGS) entry which is preliminary data.</text>
</comment>
<evidence type="ECO:0000313" key="1">
    <source>
        <dbReference type="EMBL" id="EOZ95238.1"/>
    </source>
</evidence>
<keyword evidence="2" id="KW-1185">Reference proteome</keyword>
<proteinExistence type="predicted"/>
<reference evidence="1 2" key="1">
    <citation type="journal article" date="2013" name="Genome Announc.">
        <title>Draft Genome Sequence of Indibacter alkaliphilus Strain LW1T, Isolated from Lonar Lake, a Haloalkaline Lake in the Buldana District of Maharashtra, India.</title>
        <authorList>
            <person name="Singh A."/>
            <person name="Kumar Jangir P."/>
            <person name="Sharma R."/>
            <person name="Singh A."/>
            <person name="Kumar Pinnaka A."/>
            <person name="Shivaji S."/>
        </authorList>
    </citation>
    <scope>NUCLEOTIDE SEQUENCE [LARGE SCALE GENOMIC DNA]</scope>
    <source>
        <strain evidence="2">CCUG 57479 / KCTC 22604 / LW1</strain>
    </source>
</reference>
<accession>S2DZJ1</accession>